<dbReference type="InterPro" id="IPR036429">
    <property type="entry name" value="SpoA-like_sf"/>
</dbReference>
<evidence type="ECO:0000259" key="2">
    <source>
        <dbReference type="Pfam" id="PF01052"/>
    </source>
</evidence>
<accession>A0ABW4DSY7</accession>
<comment type="caution">
    <text evidence="3">The sequence shown here is derived from an EMBL/GenBank/DDBJ whole genome shotgun (WGS) entry which is preliminary data.</text>
</comment>
<keyword evidence="3" id="KW-0282">Flagellum</keyword>
<dbReference type="Gene3D" id="2.30.330.10">
    <property type="entry name" value="SpoA-like"/>
    <property type="match status" value="1"/>
</dbReference>
<gene>
    <name evidence="3" type="ORF">ACFQ5P_00055</name>
</gene>
<feature type="region of interest" description="Disordered" evidence="1">
    <location>
        <begin position="24"/>
        <end position="43"/>
    </location>
</feature>
<dbReference type="Proteomes" id="UP001597302">
    <property type="component" value="Unassembled WGS sequence"/>
</dbReference>
<keyword evidence="3" id="KW-0966">Cell projection</keyword>
<keyword evidence="4" id="KW-1185">Reference proteome</keyword>
<dbReference type="SUPFAM" id="SSF101801">
    <property type="entry name" value="Surface presentation of antigens (SPOA)"/>
    <property type="match status" value="1"/>
</dbReference>
<evidence type="ECO:0000313" key="3">
    <source>
        <dbReference type="EMBL" id="MFD1479676.1"/>
    </source>
</evidence>
<name>A0ABW4DSY7_9RHOB</name>
<keyword evidence="3" id="KW-0969">Cilium</keyword>
<dbReference type="InterPro" id="IPR001543">
    <property type="entry name" value="FliN-like_C"/>
</dbReference>
<dbReference type="RefSeq" id="WP_131578432.1">
    <property type="nucleotide sequence ID" value="NZ_CBCSAJ010000113.1"/>
</dbReference>
<sequence length="388" mass="40793">MIHPNPLPPETGVLRRMLRTRSQARLGQGGAPQLPEPVPPTPARAAATAIGRAADRLYNLPMRALSVQPGALTLAELPELLPELPLVAVLQGPGDNLGAIALCPQAVAGLIEWQALGRVTARGLERRRPSRSDGLLCAEFIDAFLAELPIEMAGVEGFEAVAGFRFLTHLDDPRPLSLMLDDSPFRSLSFHLGIGAPDMREGRILLALPQAPASLRPRGQGTAMAAAPPAPVMSAPPVPIALRPTLAGVMQDAPVQLSAILCRRRISLAELRGLTEGRLLTLPRTSLAQATLETADGQVLATGKFGEAEGCHALRLRDPGATATEDRDAPGAGQMAPRMPPQMGDDPLGMAGMDLPVDLAEPDPFRDQEAGMAGLPAPFGMDLSALQG</sequence>
<protein>
    <submittedName>
        <fullName evidence="3">FliM/FliN family flagellar motor switch protein</fullName>
    </submittedName>
</protein>
<feature type="domain" description="Flagellar motor switch protein FliN-like C-terminal" evidence="2">
    <location>
        <begin position="250"/>
        <end position="318"/>
    </location>
</feature>
<feature type="compositionally biased region" description="Basic and acidic residues" evidence="1">
    <location>
        <begin position="318"/>
        <end position="329"/>
    </location>
</feature>
<evidence type="ECO:0000313" key="4">
    <source>
        <dbReference type="Proteomes" id="UP001597302"/>
    </source>
</evidence>
<reference evidence="4" key="1">
    <citation type="journal article" date="2019" name="Int. J. Syst. Evol. Microbiol.">
        <title>The Global Catalogue of Microorganisms (GCM) 10K type strain sequencing project: providing services to taxonomists for standard genome sequencing and annotation.</title>
        <authorList>
            <consortium name="The Broad Institute Genomics Platform"/>
            <consortium name="The Broad Institute Genome Sequencing Center for Infectious Disease"/>
            <person name="Wu L."/>
            <person name="Ma J."/>
        </authorList>
    </citation>
    <scope>NUCLEOTIDE SEQUENCE [LARGE SCALE GENOMIC DNA]</scope>
    <source>
        <strain evidence="4">CCM 8875</strain>
    </source>
</reference>
<dbReference type="Pfam" id="PF01052">
    <property type="entry name" value="FliMN_C"/>
    <property type="match status" value="1"/>
</dbReference>
<evidence type="ECO:0000256" key="1">
    <source>
        <dbReference type="SAM" id="MobiDB-lite"/>
    </source>
</evidence>
<organism evidence="3 4">
    <name type="scientific">Paracoccus nototheniae</name>
    <dbReference type="NCBI Taxonomy" id="2489002"/>
    <lineage>
        <taxon>Bacteria</taxon>
        <taxon>Pseudomonadati</taxon>
        <taxon>Pseudomonadota</taxon>
        <taxon>Alphaproteobacteria</taxon>
        <taxon>Rhodobacterales</taxon>
        <taxon>Paracoccaceae</taxon>
        <taxon>Paracoccus</taxon>
    </lineage>
</organism>
<proteinExistence type="predicted"/>
<feature type="region of interest" description="Disordered" evidence="1">
    <location>
        <begin position="318"/>
        <end position="388"/>
    </location>
</feature>
<dbReference type="EMBL" id="JBHTOQ010000002">
    <property type="protein sequence ID" value="MFD1479676.1"/>
    <property type="molecule type" value="Genomic_DNA"/>
</dbReference>